<sequence length="107" mass="11761">MDCHRRGAQHRRDEGGTASETAYDKATRALQLALERANQAAARIMQGWAAGVIPDERDIAHYRRLSAALRYAEAVWQVEADLLVAAGERELRRRSAVPSAPARLGAP</sequence>
<evidence type="ECO:0000256" key="1">
    <source>
        <dbReference type="SAM" id="MobiDB-lite"/>
    </source>
</evidence>
<dbReference type="EMBL" id="JBHTLX010000031">
    <property type="protein sequence ID" value="MFD1251025.1"/>
    <property type="molecule type" value="Genomic_DNA"/>
</dbReference>
<feature type="region of interest" description="Disordered" evidence="1">
    <location>
        <begin position="1"/>
        <end position="22"/>
    </location>
</feature>
<name>A0ABW3W971_9ACTN</name>
<gene>
    <name evidence="2" type="ORF">ACFQ3F_24755</name>
</gene>
<reference evidence="3" key="1">
    <citation type="journal article" date="2019" name="Int. J. Syst. Evol. Microbiol.">
        <title>The Global Catalogue of Microorganisms (GCM) 10K type strain sequencing project: providing services to taxonomists for standard genome sequencing and annotation.</title>
        <authorList>
            <consortium name="The Broad Institute Genomics Platform"/>
            <consortium name="The Broad Institute Genome Sequencing Center for Infectious Disease"/>
            <person name="Wu L."/>
            <person name="Ma J."/>
        </authorList>
    </citation>
    <scope>NUCLEOTIDE SEQUENCE [LARGE SCALE GENOMIC DNA]</scope>
    <source>
        <strain evidence="3">CCUG 52478</strain>
    </source>
</reference>
<comment type="caution">
    <text evidence="2">The sequence shown here is derived from an EMBL/GenBank/DDBJ whole genome shotgun (WGS) entry which is preliminary data.</text>
</comment>
<evidence type="ECO:0000313" key="2">
    <source>
        <dbReference type="EMBL" id="MFD1251025.1"/>
    </source>
</evidence>
<organism evidence="2 3">
    <name type="scientific">Nocardioides ginsengisoli</name>
    <dbReference type="NCBI Taxonomy" id="363868"/>
    <lineage>
        <taxon>Bacteria</taxon>
        <taxon>Bacillati</taxon>
        <taxon>Actinomycetota</taxon>
        <taxon>Actinomycetes</taxon>
        <taxon>Propionibacteriales</taxon>
        <taxon>Nocardioidaceae</taxon>
        <taxon>Nocardioides</taxon>
    </lineage>
</organism>
<accession>A0ABW3W971</accession>
<feature type="compositionally biased region" description="Basic and acidic residues" evidence="1">
    <location>
        <begin position="1"/>
        <end position="15"/>
    </location>
</feature>
<keyword evidence="3" id="KW-1185">Reference proteome</keyword>
<evidence type="ECO:0000313" key="3">
    <source>
        <dbReference type="Proteomes" id="UP001597229"/>
    </source>
</evidence>
<dbReference type="RefSeq" id="WP_367919309.1">
    <property type="nucleotide sequence ID" value="NZ_BAABAC010000022.1"/>
</dbReference>
<dbReference type="Proteomes" id="UP001597229">
    <property type="component" value="Unassembled WGS sequence"/>
</dbReference>
<protein>
    <submittedName>
        <fullName evidence="2">Uncharacterized protein</fullName>
    </submittedName>
</protein>
<proteinExistence type="predicted"/>